<evidence type="ECO:0000313" key="5">
    <source>
        <dbReference type="Proteomes" id="UP001381693"/>
    </source>
</evidence>
<dbReference type="Proteomes" id="UP001381693">
    <property type="component" value="Unassembled WGS sequence"/>
</dbReference>
<gene>
    <name evidence="4" type="primary">ADCK2</name>
    <name evidence="4" type="ORF">SK128_014800</name>
</gene>
<dbReference type="AlphaFoldDB" id="A0AAN9AGA0"/>
<comment type="caution">
    <text evidence="4">The sequence shown here is derived from an EMBL/GenBank/DDBJ whole genome shotgun (WGS) entry which is preliminary data.</text>
</comment>
<proteinExistence type="inferred from homology"/>
<evidence type="ECO:0000313" key="4">
    <source>
        <dbReference type="EMBL" id="KAK7086347.1"/>
    </source>
</evidence>
<evidence type="ECO:0000256" key="1">
    <source>
        <dbReference type="ARBA" id="ARBA00009670"/>
    </source>
</evidence>
<dbReference type="EMBL" id="JAXCGZ010000239">
    <property type="protein sequence ID" value="KAK7086347.1"/>
    <property type="molecule type" value="Genomic_DNA"/>
</dbReference>
<keyword evidence="2" id="KW-0472">Membrane</keyword>
<dbReference type="GO" id="GO:0005739">
    <property type="term" value="C:mitochondrion"/>
    <property type="evidence" value="ECO:0007669"/>
    <property type="project" value="TreeGrafter"/>
</dbReference>
<dbReference type="PANTHER" id="PTHR45890:SF1">
    <property type="entry name" value="AARF DOMAIN CONTAINING KINASE 2"/>
    <property type="match status" value="1"/>
</dbReference>
<name>A0AAN9AGA0_HALRR</name>
<accession>A0AAN9AGA0</accession>
<organism evidence="4 5">
    <name type="scientific">Halocaridina rubra</name>
    <name type="common">Hawaiian red shrimp</name>
    <dbReference type="NCBI Taxonomy" id="373956"/>
    <lineage>
        <taxon>Eukaryota</taxon>
        <taxon>Metazoa</taxon>
        <taxon>Ecdysozoa</taxon>
        <taxon>Arthropoda</taxon>
        <taxon>Crustacea</taxon>
        <taxon>Multicrustacea</taxon>
        <taxon>Malacostraca</taxon>
        <taxon>Eumalacostraca</taxon>
        <taxon>Eucarida</taxon>
        <taxon>Decapoda</taxon>
        <taxon>Pleocyemata</taxon>
        <taxon>Caridea</taxon>
        <taxon>Atyoidea</taxon>
        <taxon>Atyidae</taxon>
        <taxon>Halocaridina</taxon>
    </lineage>
</organism>
<keyword evidence="5" id="KW-1185">Reference proteome</keyword>
<dbReference type="GO" id="GO:0016301">
    <property type="term" value="F:kinase activity"/>
    <property type="evidence" value="ECO:0007669"/>
    <property type="project" value="UniProtKB-KW"/>
</dbReference>
<sequence length="673" mass="76228">MNNLYHKQTVSSNLNESYFRNSGNSEFWTKTKQRLIGKITSVSADVIAGCFSILFTEEIKKPKRKDALKSFILSTYNLIRLILRALRLLVTFTPIFCIYPVTYLGERPKDFWWGLLLKAIEFSGPIVIKLGQWISTRRDLFPDTCCTQFAHLQRRIPPHSWSFTVYRMRKAFGPNWRRVFVKFDNNRNPIGSGCVAQVYKVWMSKDAIPDEELLAEMISELDDENTNTAFEGLEIQGFKKFFGFDDEEDKVQEQAITDWRKNRDEMRLRKEDIEAGVQLHPESDLVTGGISKEDIQPSNESQKSEIADTEMEVLEHSLVEVWEEADLDKSLPVEDAPPEDLDGLIPVAVKILHPSVHSYFRRDLKILQACAIFITALYPPLKWLSLPQCVNEFAEVMSGQINLRKEADNLELFTENFADIPSIRFPRPLRPYVTQKVMVETFEDGAGMGDFIGSSGGDKPNELKIHLAQIGVDALLKMVFLDNFVHGDLHPGNMLIQNINLTKDGNLANTGDITRIMMVDVGCDTFVMDVKPDPNPMRICLLDCGVVAKLREQDLVNFKAVFKQVVLGDGRSVADLFLENSEHKCKNPEAFKAEMTELVATARQDTISLAQVDVGVLLQQVLGILLRHEVRLESAFSSVVLAVFVLEGLGRALDPNMDILERARPMLVDAAIH</sequence>
<evidence type="ECO:0000259" key="3">
    <source>
        <dbReference type="Pfam" id="PF03109"/>
    </source>
</evidence>
<dbReference type="InterPro" id="IPR044095">
    <property type="entry name" value="ADCK2_dom"/>
</dbReference>
<dbReference type="PANTHER" id="PTHR45890">
    <property type="entry name" value="AARF DOMAIN CONTAINING KINASE 2 (PREDICTED)"/>
    <property type="match status" value="1"/>
</dbReference>
<evidence type="ECO:0000256" key="2">
    <source>
        <dbReference type="SAM" id="Phobius"/>
    </source>
</evidence>
<dbReference type="InterPro" id="IPR004147">
    <property type="entry name" value="ABC1_dom"/>
</dbReference>
<feature type="domain" description="ABC1 atypical kinase-like" evidence="3">
    <location>
        <begin position="346"/>
        <end position="575"/>
    </location>
</feature>
<feature type="transmembrane region" description="Helical" evidence="2">
    <location>
        <begin position="85"/>
        <end position="105"/>
    </location>
</feature>
<keyword evidence="2" id="KW-1133">Transmembrane helix</keyword>
<keyword evidence="4" id="KW-0418">Kinase</keyword>
<dbReference type="InterPro" id="IPR052402">
    <property type="entry name" value="ADCK_kinase"/>
</dbReference>
<protein>
    <submittedName>
        <fullName evidence="4">AarF domain-containing protein kinase 2</fullName>
    </submittedName>
</protein>
<dbReference type="CDD" id="cd13971">
    <property type="entry name" value="ADCK2-like"/>
    <property type="match status" value="1"/>
</dbReference>
<comment type="similarity">
    <text evidence="1">Belongs to the protein kinase superfamily. ADCK protein kinase family.</text>
</comment>
<reference evidence="4 5" key="1">
    <citation type="submission" date="2023-11" db="EMBL/GenBank/DDBJ databases">
        <title>Halocaridina rubra genome assembly.</title>
        <authorList>
            <person name="Smith C."/>
        </authorList>
    </citation>
    <scope>NUCLEOTIDE SEQUENCE [LARGE SCALE GENOMIC DNA]</scope>
    <source>
        <strain evidence="4">EP-1</strain>
        <tissue evidence="4">Whole</tissue>
    </source>
</reference>
<keyword evidence="2" id="KW-0812">Transmembrane</keyword>
<dbReference type="SUPFAM" id="SSF56112">
    <property type="entry name" value="Protein kinase-like (PK-like)"/>
    <property type="match status" value="1"/>
</dbReference>
<keyword evidence="4" id="KW-0808">Transferase</keyword>
<dbReference type="InterPro" id="IPR011009">
    <property type="entry name" value="Kinase-like_dom_sf"/>
</dbReference>
<dbReference type="Pfam" id="PF03109">
    <property type="entry name" value="ABC1"/>
    <property type="match status" value="1"/>
</dbReference>